<dbReference type="AlphaFoldDB" id="A0A225WUI3"/>
<feature type="signal peptide" evidence="2">
    <location>
        <begin position="1"/>
        <end position="22"/>
    </location>
</feature>
<evidence type="ECO:0000256" key="2">
    <source>
        <dbReference type="SAM" id="SignalP"/>
    </source>
</evidence>
<protein>
    <submittedName>
        <fullName evidence="3">Uncharacterized protein</fullName>
    </submittedName>
</protein>
<feature type="chain" id="PRO_5012917515" evidence="2">
    <location>
        <begin position="23"/>
        <end position="125"/>
    </location>
</feature>
<dbReference type="PROSITE" id="PS51257">
    <property type="entry name" value="PROKAR_LIPOPROTEIN"/>
    <property type="match status" value="1"/>
</dbReference>
<proteinExistence type="predicted"/>
<name>A0A225WUI3_9STRA</name>
<accession>A0A225WUI3</accession>
<keyword evidence="4" id="KW-1185">Reference proteome</keyword>
<keyword evidence="2" id="KW-0732">Signal</keyword>
<dbReference type="EMBL" id="NBNE01000240">
    <property type="protein sequence ID" value="OWZ21283.1"/>
    <property type="molecule type" value="Genomic_DNA"/>
</dbReference>
<gene>
    <name evidence="3" type="ORF">PHMEG_0004193</name>
</gene>
<organism evidence="3 4">
    <name type="scientific">Phytophthora megakarya</name>
    <dbReference type="NCBI Taxonomy" id="4795"/>
    <lineage>
        <taxon>Eukaryota</taxon>
        <taxon>Sar</taxon>
        <taxon>Stramenopiles</taxon>
        <taxon>Oomycota</taxon>
        <taxon>Peronosporomycetes</taxon>
        <taxon>Peronosporales</taxon>
        <taxon>Peronosporaceae</taxon>
        <taxon>Phytophthora</taxon>
    </lineage>
</organism>
<feature type="region of interest" description="Disordered" evidence="1">
    <location>
        <begin position="26"/>
        <end position="51"/>
    </location>
</feature>
<comment type="caution">
    <text evidence="3">The sequence shown here is derived from an EMBL/GenBank/DDBJ whole genome shotgun (WGS) entry which is preliminary data.</text>
</comment>
<evidence type="ECO:0000256" key="1">
    <source>
        <dbReference type="SAM" id="MobiDB-lite"/>
    </source>
</evidence>
<evidence type="ECO:0000313" key="4">
    <source>
        <dbReference type="Proteomes" id="UP000198211"/>
    </source>
</evidence>
<evidence type="ECO:0000313" key="3">
    <source>
        <dbReference type="EMBL" id="OWZ21283.1"/>
    </source>
</evidence>
<reference evidence="4" key="1">
    <citation type="submission" date="2017-03" db="EMBL/GenBank/DDBJ databases">
        <title>Phytopthora megakarya and P. palmivora, two closely related causual agents of cacao black pod achieved similar genome size and gene model numbers by different mechanisms.</title>
        <authorList>
            <person name="Ali S."/>
            <person name="Shao J."/>
            <person name="Larry D.J."/>
            <person name="Kronmiller B."/>
            <person name="Shen D."/>
            <person name="Strem M.D."/>
            <person name="Melnick R.L."/>
            <person name="Guiltinan M.J."/>
            <person name="Tyler B.M."/>
            <person name="Meinhardt L.W."/>
            <person name="Bailey B.A."/>
        </authorList>
    </citation>
    <scope>NUCLEOTIDE SEQUENCE [LARGE SCALE GENOMIC DNA]</scope>
    <source>
        <strain evidence="4">zdho120</strain>
    </source>
</reference>
<sequence>MIKRFTALTLLVLVAVLSCVHADDAPAPAPPAKDDQEQASPPGVTVLGREPVPTTHEQMEQWYGGGGGGFIPTGGIQYRWRFTFPYGGGYRYGYRYPIGWWNSFGRRFYGGRCLFGRPWGGFYYC</sequence>
<dbReference type="Proteomes" id="UP000198211">
    <property type="component" value="Unassembled WGS sequence"/>
</dbReference>